<dbReference type="Gene3D" id="1.25.40.10">
    <property type="entry name" value="Tetratricopeptide repeat domain"/>
    <property type="match status" value="1"/>
</dbReference>
<keyword evidence="2" id="KW-0067">ATP-binding</keyword>
<comment type="caution">
    <text evidence="4">The sequence shown here is derived from an EMBL/GenBank/DDBJ whole genome shotgun (WGS) entry which is preliminary data.</text>
</comment>
<dbReference type="InterPro" id="IPR027417">
    <property type="entry name" value="P-loop_NTPase"/>
</dbReference>
<dbReference type="Gene3D" id="1.10.10.10">
    <property type="entry name" value="Winged helix-like DNA-binding domain superfamily/Winged helix DNA-binding domain"/>
    <property type="match status" value="1"/>
</dbReference>
<keyword evidence="5" id="KW-1185">Reference proteome</keyword>
<dbReference type="InterPro" id="IPR011990">
    <property type="entry name" value="TPR-like_helical_dom_sf"/>
</dbReference>
<evidence type="ECO:0000259" key="3">
    <source>
        <dbReference type="PROSITE" id="PS50043"/>
    </source>
</evidence>
<dbReference type="InterPro" id="IPR016032">
    <property type="entry name" value="Sig_transdc_resp-reg_C-effctor"/>
</dbReference>
<dbReference type="Proteomes" id="UP001369736">
    <property type="component" value="Unassembled WGS sequence"/>
</dbReference>
<organism evidence="4 5">
    <name type="scientific">Actinomycetospora flava</name>
    <dbReference type="NCBI Taxonomy" id="3129232"/>
    <lineage>
        <taxon>Bacteria</taxon>
        <taxon>Bacillati</taxon>
        <taxon>Actinomycetota</taxon>
        <taxon>Actinomycetes</taxon>
        <taxon>Pseudonocardiales</taxon>
        <taxon>Pseudonocardiaceae</taxon>
        <taxon>Actinomycetospora</taxon>
    </lineage>
</organism>
<dbReference type="InterPro" id="IPR036388">
    <property type="entry name" value="WH-like_DNA-bd_sf"/>
</dbReference>
<dbReference type="Pfam" id="PF00196">
    <property type="entry name" value="GerE"/>
    <property type="match status" value="1"/>
</dbReference>
<gene>
    <name evidence="4" type="ORF">WCD58_02540</name>
</gene>
<dbReference type="InterPro" id="IPR000792">
    <property type="entry name" value="Tscrpt_reg_LuxR_C"/>
</dbReference>
<dbReference type="InterPro" id="IPR041664">
    <property type="entry name" value="AAA_16"/>
</dbReference>
<dbReference type="PANTHER" id="PTHR16305">
    <property type="entry name" value="TESTICULAR SOLUBLE ADENYLYL CYCLASE"/>
    <property type="match status" value="1"/>
</dbReference>
<feature type="domain" description="HTH luxR-type" evidence="3">
    <location>
        <begin position="851"/>
        <end position="916"/>
    </location>
</feature>
<protein>
    <submittedName>
        <fullName evidence="4">AAA family ATPase</fullName>
    </submittedName>
</protein>
<dbReference type="SMART" id="SM00421">
    <property type="entry name" value="HTH_LUXR"/>
    <property type="match status" value="1"/>
</dbReference>
<dbReference type="EMBL" id="JBBEGM010000001">
    <property type="protein sequence ID" value="MEJ2860016.1"/>
    <property type="molecule type" value="Genomic_DNA"/>
</dbReference>
<dbReference type="SUPFAM" id="SSF46894">
    <property type="entry name" value="C-terminal effector domain of the bipartite response regulators"/>
    <property type="match status" value="1"/>
</dbReference>
<dbReference type="PANTHER" id="PTHR16305:SF35">
    <property type="entry name" value="TRANSCRIPTIONAL ACTIVATOR DOMAIN"/>
    <property type="match status" value="1"/>
</dbReference>
<evidence type="ECO:0000256" key="2">
    <source>
        <dbReference type="ARBA" id="ARBA00022840"/>
    </source>
</evidence>
<dbReference type="PROSITE" id="PS50043">
    <property type="entry name" value="HTH_LUXR_2"/>
    <property type="match status" value="1"/>
</dbReference>
<evidence type="ECO:0000313" key="5">
    <source>
        <dbReference type="Proteomes" id="UP001369736"/>
    </source>
</evidence>
<dbReference type="SUPFAM" id="SSF52540">
    <property type="entry name" value="P-loop containing nucleoside triphosphate hydrolases"/>
    <property type="match status" value="1"/>
</dbReference>
<accession>A0ABU8LYZ4</accession>
<dbReference type="Pfam" id="PF13191">
    <property type="entry name" value="AAA_16"/>
    <property type="match status" value="1"/>
</dbReference>
<dbReference type="PROSITE" id="PS00622">
    <property type="entry name" value="HTH_LUXR_1"/>
    <property type="match status" value="1"/>
</dbReference>
<name>A0ABU8LYZ4_9PSEU</name>
<dbReference type="Gene3D" id="3.40.50.300">
    <property type="entry name" value="P-loop containing nucleotide triphosphate hydrolases"/>
    <property type="match status" value="1"/>
</dbReference>
<dbReference type="RefSeq" id="WP_337699149.1">
    <property type="nucleotide sequence ID" value="NZ_JBBEGM010000001.1"/>
</dbReference>
<evidence type="ECO:0000256" key="1">
    <source>
        <dbReference type="ARBA" id="ARBA00022741"/>
    </source>
</evidence>
<keyword evidence="1" id="KW-0547">Nucleotide-binding</keyword>
<sequence length="918" mass="96279">MTSTSVDGALVGRDRELALLAGWLDAARAGAGRLVLCGGEPGIGKTRLAQEVAGRALARGVAVVWGRCAEDGEVPALWPWRQVLRGLGSDAGLLEGEERFRVVEDVGTALCDAGELLVVLDDVHRGDEASLHVLRHAATAVTGARVLLLATYRDVGPDGPLSRMLPDLAGAPGAERLDLRGFGADEVRAQLADDELVDTVLELTGGNPLFVREIARAVADGTWRPGRPPRSVLDVVGARLDRLGPDARRLVATAAIAGRDFSLGLLAVALGEPRTACLPVLDEVRAHGLVEETGAGSYRFVHALTRDAVEAATPTGERLARHRAVAEALEAGAGGVVADRLADVARHWRELAHHGEGPRARARAWTVRAAADAVDRLAPEDGVRLYRAALAIDPAGLPDGERSVLLAALGRAAHAVGDVAAAAEAAARAGDAARAADRSDLLAEAALVLEAVPDPAVDAVLGGLVEEALADPSIDDPLRARLLAARSQLAFYDGDQDRCATASREALALARRSGDDEALSAALRARHEACPGPAGHDERAGLATEMIALARRTGRARSAMWGELWRVDTLVEAGRLREAQDELAALEIAVARLGGPVPAWHLARASACVAQGQGRFEDAATSARRGFERMRAVEPAPASGAFLGLQIALARHVGVRPEAQPFLEQSFDPPPRFRTQYRIARAALLLAAGRRDEAAASFRQAGPLATWSLPVFFVVSMHASAAVICGALGLHDDLAVLTARLEPLRGRYVAGTGVFFLGPVELALGRAALDLGRLDDAVDDLTAAVASADRAGAPAFAAEAQVLLASACHERGAPGDHERAVAALGDAERLVGALGMAAWSERVTALAGRLRPARRHDLSRREVEVAALVGEGLSNREIASRLVLSERTVESHVQHVLAKLGLRSRSQVAAWVARGGIP</sequence>
<reference evidence="4 5" key="1">
    <citation type="submission" date="2024-03" db="EMBL/GenBank/DDBJ databases">
        <title>Actinomycetospora sp. OC33-EN07, a novel actinomycete isolated from wild orchid (Aerides multiflora).</title>
        <authorList>
            <person name="Suriyachadkun C."/>
        </authorList>
    </citation>
    <scope>NUCLEOTIDE SEQUENCE [LARGE SCALE GENOMIC DNA]</scope>
    <source>
        <strain evidence="4 5">OC33-EN07</strain>
    </source>
</reference>
<proteinExistence type="predicted"/>
<evidence type="ECO:0000313" key="4">
    <source>
        <dbReference type="EMBL" id="MEJ2860016.1"/>
    </source>
</evidence>
<dbReference type="CDD" id="cd06170">
    <property type="entry name" value="LuxR_C_like"/>
    <property type="match status" value="1"/>
</dbReference>
<dbReference type="PRINTS" id="PR00038">
    <property type="entry name" value="HTHLUXR"/>
</dbReference>